<comment type="caution">
    <text evidence="1">The sequence shown here is derived from an EMBL/GenBank/DDBJ whole genome shotgun (WGS) entry which is preliminary data.</text>
</comment>
<evidence type="ECO:0000313" key="2">
    <source>
        <dbReference type="Proteomes" id="UP000019112"/>
    </source>
</evidence>
<accession>W6TFE0</accession>
<dbReference type="Proteomes" id="UP000019112">
    <property type="component" value="Unassembled WGS sequence"/>
</dbReference>
<protein>
    <submittedName>
        <fullName evidence="1">Uncharacterized protein</fullName>
    </submittedName>
</protein>
<organism evidence="1 2">
    <name type="scientific">Holospora obtusa F1</name>
    <dbReference type="NCBI Taxonomy" id="1399147"/>
    <lineage>
        <taxon>Bacteria</taxon>
        <taxon>Pseudomonadati</taxon>
        <taxon>Pseudomonadota</taxon>
        <taxon>Alphaproteobacteria</taxon>
        <taxon>Holosporales</taxon>
        <taxon>Holosporaceae</taxon>
        <taxon>Holospora</taxon>
    </lineage>
</organism>
<proteinExistence type="predicted"/>
<dbReference type="AlphaFoldDB" id="W6TFE0"/>
<dbReference type="RefSeq" id="WP_021826748.1">
    <property type="nucleotide sequence ID" value="NZ_AWTR02000007.1"/>
</dbReference>
<reference evidence="1 2" key="1">
    <citation type="journal article" date="2014" name="FEMS Microbiol. Lett.">
        <title>Draft genome sequences of three Holospora species (Holospora obtusa, Holospora undulata, and Holospora elegans), endonuclear symbiotic bacteria of the ciliate Paramecium caudatum.</title>
        <authorList>
            <person name="Dohra H."/>
            <person name="Tanaka K."/>
            <person name="Suzuki T."/>
            <person name="Fujishima M."/>
            <person name="Suzuki H."/>
        </authorList>
    </citation>
    <scope>NUCLEOTIDE SEQUENCE [LARGE SCALE GENOMIC DNA]</scope>
    <source>
        <strain evidence="1 2">F1</strain>
    </source>
</reference>
<sequence length="169" mass="19686">MTSSELSDILVDVSKEAILDNLVHIDIEPSFTSSTQSDINKMIDQIGYLEIMLKQVKEYVDDLSNFEKNQFYKDSFDDLRDSIFNLISEILDASKERVKFALLKAFESFKKIPKFLSYTDKKRVQMCIAMIQAYIKNLKNILNKLKSSNQILNKSDLDDKLRKKIKIEE</sequence>
<keyword evidence="2" id="KW-1185">Reference proteome</keyword>
<evidence type="ECO:0000313" key="1">
    <source>
        <dbReference type="EMBL" id="ETZ07726.1"/>
    </source>
</evidence>
<gene>
    <name evidence="1" type="ORF">P618_200069</name>
</gene>
<name>W6TFE0_HOLOB</name>
<dbReference type="EMBL" id="AWTR02000007">
    <property type="protein sequence ID" value="ETZ07726.1"/>
    <property type="molecule type" value="Genomic_DNA"/>
</dbReference>